<dbReference type="GO" id="GO:0016020">
    <property type="term" value="C:membrane"/>
    <property type="evidence" value="ECO:0007669"/>
    <property type="project" value="UniProtKB-SubCell"/>
</dbReference>
<dbReference type="Pfam" id="PF02163">
    <property type="entry name" value="Peptidase_M50"/>
    <property type="match status" value="1"/>
</dbReference>
<evidence type="ECO:0000256" key="10">
    <source>
        <dbReference type="ARBA" id="ARBA00023136"/>
    </source>
</evidence>
<keyword evidence="14" id="KW-1185">Reference proteome</keyword>
<dbReference type="SMART" id="SM00228">
    <property type="entry name" value="PDZ"/>
    <property type="match status" value="3"/>
</dbReference>
<evidence type="ECO:0000256" key="2">
    <source>
        <dbReference type="ARBA" id="ARBA00004141"/>
    </source>
</evidence>
<evidence type="ECO:0000256" key="8">
    <source>
        <dbReference type="ARBA" id="ARBA00022989"/>
    </source>
</evidence>
<keyword evidence="7" id="KW-0862">Zinc</keyword>
<dbReference type="PANTHER" id="PTHR42837:SF2">
    <property type="entry name" value="MEMBRANE METALLOPROTEASE ARASP2, CHLOROPLASTIC-RELATED"/>
    <property type="match status" value="1"/>
</dbReference>
<feature type="transmembrane region" description="Helical" evidence="11">
    <location>
        <begin position="6"/>
        <end position="28"/>
    </location>
</feature>
<evidence type="ECO:0000256" key="7">
    <source>
        <dbReference type="ARBA" id="ARBA00022833"/>
    </source>
</evidence>
<comment type="subcellular location">
    <subcellularLocation>
        <location evidence="2">Membrane</location>
        <topology evidence="2">Multi-pass membrane protein</topology>
    </subcellularLocation>
</comment>
<dbReference type="RefSeq" id="WP_050725682.1">
    <property type="nucleotide sequence ID" value="NZ_CP012332.1"/>
</dbReference>
<keyword evidence="10 11" id="KW-0472">Membrane</keyword>
<keyword evidence="9 13" id="KW-0482">Metalloprotease</keyword>
<keyword evidence="4 13" id="KW-0645">Protease</keyword>
<organism evidence="13 14">
    <name type="scientific">Vulgatibacter incomptus</name>
    <dbReference type="NCBI Taxonomy" id="1391653"/>
    <lineage>
        <taxon>Bacteria</taxon>
        <taxon>Pseudomonadati</taxon>
        <taxon>Myxococcota</taxon>
        <taxon>Myxococcia</taxon>
        <taxon>Myxococcales</taxon>
        <taxon>Cystobacterineae</taxon>
        <taxon>Vulgatibacteraceae</taxon>
        <taxon>Vulgatibacter</taxon>
    </lineage>
</organism>
<dbReference type="InterPro" id="IPR004387">
    <property type="entry name" value="Pept_M50_Zn"/>
</dbReference>
<reference evidence="13 14" key="1">
    <citation type="submission" date="2015-08" db="EMBL/GenBank/DDBJ databases">
        <authorList>
            <person name="Babu N.S."/>
            <person name="Beckwith C.J."/>
            <person name="Beseler K.G."/>
            <person name="Brison A."/>
            <person name="Carone J.V."/>
            <person name="Caskin T.P."/>
            <person name="Diamond M."/>
            <person name="Durham M.E."/>
            <person name="Foxe J.M."/>
            <person name="Go M."/>
            <person name="Henderson B.A."/>
            <person name="Jones I.B."/>
            <person name="McGettigan J.A."/>
            <person name="Micheletti S.J."/>
            <person name="Nasrallah M.E."/>
            <person name="Ortiz D."/>
            <person name="Piller C.R."/>
            <person name="Privatt S.R."/>
            <person name="Schneider S.L."/>
            <person name="Sharp S."/>
            <person name="Smith T.C."/>
            <person name="Stanton J.D."/>
            <person name="Ullery H.E."/>
            <person name="Wilson R.J."/>
            <person name="Serrano M.G."/>
            <person name="Buck G."/>
            <person name="Lee V."/>
            <person name="Wang Y."/>
            <person name="Carvalho R."/>
            <person name="Voegtly L."/>
            <person name="Shi R."/>
            <person name="Duckworth R."/>
            <person name="Johnson A."/>
            <person name="Loviza R."/>
            <person name="Walstead R."/>
            <person name="Shah Z."/>
            <person name="Kiflezghi M."/>
            <person name="Wade K."/>
            <person name="Ball S.L."/>
            <person name="Bradley K.W."/>
            <person name="Asai D.J."/>
            <person name="Bowman C.A."/>
            <person name="Russell D.A."/>
            <person name="Pope W.H."/>
            <person name="Jacobs-Sera D."/>
            <person name="Hendrix R.W."/>
            <person name="Hatfull G.F."/>
        </authorList>
    </citation>
    <scope>NUCLEOTIDE SEQUENCE [LARGE SCALE GENOMIC DNA]</scope>
    <source>
        <strain evidence="13 14">DSM 27710</strain>
    </source>
</reference>
<name>A0A0K1PD84_9BACT</name>
<keyword evidence="5 11" id="KW-0812">Transmembrane</keyword>
<dbReference type="GO" id="GO:0006508">
    <property type="term" value="P:proteolysis"/>
    <property type="evidence" value="ECO:0007669"/>
    <property type="project" value="UniProtKB-KW"/>
</dbReference>
<keyword evidence="6" id="KW-0378">Hydrolase</keyword>
<keyword evidence="8 11" id="KW-1133">Transmembrane helix</keyword>
<dbReference type="EMBL" id="CP012332">
    <property type="protein sequence ID" value="AKU91361.1"/>
    <property type="molecule type" value="Genomic_DNA"/>
</dbReference>
<dbReference type="CDD" id="cd06163">
    <property type="entry name" value="S2P-M50_PDZ_RseP-like"/>
    <property type="match status" value="2"/>
</dbReference>
<evidence type="ECO:0000256" key="9">
    <source>
        <dbReference type="ARBA" id="ARBA00023049"/>
    </source>
</evidence>
<gene>
    <name evidence="13" type="ORF">AKJ08_1748</name>
</gene>
<comment type="cofactor">
    <cofactor evidence="1">
        <name>Zn(2+)</name>
        <dbReference type="ChEBI" id="CHEBI:29105"/>
    </cofactor>
</comment>
<dbReference type="KEGG" id="vin:AKJ08_1748"/>
<dbReference type="PANTHER" id="PTHR42837">
    <property type="entry name" value="REGULATOR OF SIGMA-E PROTEASE RSEP"/>
    <property type="match status" value="1"/>
</dbReference>
<evidence type="ECO:0000256" key="3">
    <source>
        <dbReference type="ARBA" id="ARBA00007931"/>
    </source>
</evidence>
<dbReference type="InterPro" id="IPR008915">
    <property type="entry name" value="Peptidase_M50"/>
</dbReference>
<dbReference type="SUPFAM" id="SSF50156">
    <property type="entry name" value="PDZ domain-like"/>
    <property type="match status" value="3"/>
</dbReference>
<dbReference type="STRING" id="1391653.AKJ08_1748"/>
<protein>
    <submittedName>
        <fullName evidence="13">Membrane-associated zinc metalloprotease</fullName>
    </submittedName>
</protein>
<dbReference type="NCBIfam" id="TIGR00054">
    <property type="entry name" value="RIP metalloprotease RseP"/>
    <property type="match status" value="2"/>
</dbReference>
<evidence type="ECO:0000313" key="13">
    <source>
        <dbReference type="EMBL" id="AKU91361.1"/>
    </source>
</evidence>
<evidence type="ECO:0000259" key="12">
    <source>
        <dbReference type="PROSITE" id="PS50106"/>
    </source>
</evidence>
<evidence type="ECO:0000313" key="14">
    <source>
        <dbReference type="Proteomes" id="UP000055590"/>
    </source>
</evidence>
<evidence type="ECO:0000256" key="5">
    <source>
        <dbReference type="ARBA" id="ARBA00022692"/>
    </source>
</evidence>
<dbReference type="CDD" id="cd23081">
    <property type="entry name" value="cpPDZ_EcRseP-like"/>
    <property type="match status" value="1"/>
</dbReference>
<dbReference type="PROSITE" id="PS50106">
    <property type="entry name" value="PDZ"/>
    <property type="match status" value="2"/>
</dbReference>
<feature type="transmembrane region" description="Helical" evidence="11">
    <location>
        <begin position="98"/>
        <end position="118"/>
    </location>
</feature>
<dbReference type="InterPro" id="IPR001478">
    <property type="entry name" value="PDZ"/>
</dbReference>
<comment type="similarity">
    <text evidence="3">Belongs to the peptidase M50B family.</text>
</comment>
<dbReference type="Pfam" id="PF17820">
    <property type="entry name" value="PDZ_6"/>
    <property type="match status" value="2"/>
</dbReference>
<evidence type="ECO:0000256" key="6">
    <source>
        <dbReference type="ARBA" id="ARBA00022801"/>
    </source>
</evidence>
<dbReference type="AlphaFoldDB" id="A0A0K1PD84"/>
<dbReference type="InterPro" id="IPR041489">
    <property type="entry name" value="PDZ_6"/>
</dbReference>
<sequence>MSFPLHIVSVAVLLGGLIFFHELGHFLVAKAFRVKVLKFSLGFGPRLLGFTWGETEYRLSLLPLGGYVKMAGDDPSTPLDAADKGRGFLEQRPWKRMAIAFAGPAFNLIFPLMAYFAVFAAQTEAVAPHVGQVIAGMPAAKAGLKPGDRIVSIDGEPIYAFQDLRRFVDPSAGKPLVVVVDRDGANTTFTVTPDSYLEPDPIEPVRVGKIGVSPNPAAPVVGVSPGGLVHGAGLRTFDRIAKIDGEEVGSIDQALARLKSKLEAGAPFEVLALRGDAVAAGPVDLPVPEPVKITIQPEEGASLGVESAELYVSRVAPGTPAAEAGLVRGDRLLSLDGSALETWQQVEAAQREKADKPFTLDLVRDGETRSLTLAQAAKTETDELRDRPVTVYTFGAYGGLPAVAAPVVKVPFRPLLAAQMAVGSTWEVARKIARGMGMIVTGQIAFKNVGGPLQIYDIATKAADQGWEIFLHTMAMVSINLGLVNLFPVPVLDGGHIVQAGIEAIRRKPLSMRAREITNAVGLAMLLTLMVFALKNDVVRYFLAG</sequence>
<feature type="domain" description="PDZ" evidence="12">
    <location>
        <begin position="292"/>
        <end position="350"/>
    </location>
</feature>
<evidence type="ECO:0000256" key="1">
    <source>
        <dbReference type="ARBA" id="ARBA00001947"/>
    </source>
</evidence>
<feature type="transmembrane region" description="Helical" evidence="11">
    <location>
        <begin position="517"/>
        <end position="534"/>
    </location>
</feature>
<accession>A0A0K1PD84</accession>
<evidence type="ECO:0000256" key="4">
    <source>
        <dbReference type="ARBA" id="ARBA00022670"/>
    </source>
</evidence>
<dbReference type="GO" id="GO:0004222">
    <property type="term" value="F:metalloendopeptidase activity"/>
    <property type="evidence" value="ECO:0007669"/>
    <property type="project" value="InterPro"/>
</dbReference>
<evidence type="ECO:0000256" key="11">
    <source>
        <dbReference type="SAM" id="Phobius"/>
    </source>
</evidence>
<dbReference type="Proteomes" id="UP000055590">
    <property type="component" value="Chromosome"/>
</dbReference>
<feature type="domain" description="PDZ" evidence="12">
    <location>
        <begin position="130"/>
        <end position="158"/>
    </location>
</feature>
<dbReference type="Gene3D" id="2.30.42.10">
    <property type="match status" value="3"/>
</dbReference>
<dbReference type="PATRIC" id="fig|1391653.3.peg.1834"/>
<proteinExistence type="inferred from homology"/>
<dbReference type="InterPro" id="IPR036034">
    <property type="entry name" value="PDZ_sf"/>
</dbReference>